<gene>
    <name evidence="1" type="ORF">ENSA7_04260</name>
</gene>
<reference evidence="1 2" key="1">
    <citation type="submission" date="2018-03" db="EMBL/GenBank/DDBJ databases">
        <title>Draft Genome Sequences of the Obligatory Marine Myxobacteria Enhygromyxa salina SWB007.</title>
        <authorList>
            <person name="Poehlein A."/>
            <person name="Moghaddam J.A."/>
            <person name="Harms H."/>
            <person name="Alanjari M."/>
            <person name="Koenig G.M."/>
            <person name="Daniel R."/>
            <person name="Schaeberle T.F."/>
        </authorList>
    </citation>
    <scope>NUCLEOTIDE SEQUENCE [LARGE SCALE GENOMIC DNA]</scope>
    <source>
        <strain evidence="1 2">SWB007</strain>
    </source>
</reference>
<dbReference type="InterPro" id="IPR036890">
    <property type="entry name" value="HATPase_C_sf"/>
</dbReference>
<dbReference type="OrthoDB" id="4479164at2"/>
<dbReference type="Proteomes" id="UP000238823">
    <property type="component" value="Unassembled WGS sequence"/>
</dbReference>
<dbReference type="SUPFAM" id="SSF55874">
    <property type="entry name" value="ATPase domain of HSP90 chaperone/DNA topoisomerase II/histidine kinase"/>
    <property type="match status" value="1"/>
</dbReference>
<comment type="caution">
    <text evidence="1">The sequence shown here is derived from an EMBL/GenBank/DDBJ whole genome shotgun (WGS) entry which is preliminary data.</text>
</comment>
<dbReference type="Gene3D" id="3.30.565.10">
    <property type="entry name" value="Histidine kinase-like ATPase, C-terminal domain"/>
    <property type="match status" value="1"/>
</dbReference>
<evidence type="ECO:0000313" key="2">
    <source>
        <dbReference type="Proteomes" id="UP000238823"/>
    </source>
</evidence>
<dbReference type="AlphaFoldDB" id="A0A2S9YXQ0"/>
<sequence>MRGVGERLREAFDGLVSERKLETPDELHASHDVVQSRVWVSSQPRRPRERLRIISNIRENPAASVGNIARPAALGTMLEGAMAFALDDVIDRRCEGLEIRLLTDGSATITHGGPGFDPDRATRGLQRWPWLRRSTAGQVMLTQSLAAPVVTCALSHWCRIEICRADGVWHQAFYRGEAECPLTRDPPKPELPTRTRVWFRPDPEIFGDLSFCVDDLYMRGLGFLMELAQIELQIFDERSNAPPLIMYGTGGLSRR</sequence>
<protein>
    <submittedName>
        <fullName evidence="1">DNA gyrase subunit B</fullName>
    </submittedName>
</protein>
<accession>A0A2S9YXQ0</accession>
<name>A0A2S9YXQ0_9BACT</name>
<organism evidence="1 2">
    <name type="scientific">Enhygromyxa salina</name>
    <dbReference type="NCBI Taxonomy" id="215803"/>
    <lineage>
        <taxon>Bacteria</taxon>
        <taxon>Pseudomonadati</taxon>
        <taxon>Myxococcota</taxon>
        <taxon>Polyangia</taxon>
        <taxon>Nannocystales</taxon>
        <taxon>Nannocystaceae</taxon>
        <taxon>Enhygromyxa</taxon>
    </lineage>
</organism>
<evidence type="ECO:0000313" key="1">
    <source>
        <dbReference type="EMBL" id="PRQ09875.1"/>
    </source>
</evidence>
<dbReference type="EMBL" id="PVNL01000011">
    <property type="protein sequence ID" value="PRQ09875.1"/>
    <property type="molecule type" value="Genomic_DNA"/>
</dbReference>
<proteinExistence type="predicted"/>
<dbReference type="RefSeq" id="WP_146157230.1">
    <property type="nucleotide sequence ID" value="NZ_PVNL01000011.1"/>
</dbReference>